<protein>
    <recommendedName>
        <fullName evidence="6">Calponin-homology (CH) domain-containing protein</fullName>
    </recommendedName>
</protein>
<feature type="region of interest" description="Disordered" evidence="4">
    <location>
        <begin position="199"/>
        <end position="239"/>
    </location>
</feature>
<evidence type="ECO:0000256" key="1">
    <source>
        <dbReference type="ARBA" id="ARBA00004496"/>
    </source>
</evidence>
<dbReference type="GO" id="GO:0005516">
    <property type="term" value="F:calmodulin binding"/>
    <property type="evidence" value="ECO:0007669"/>
    <property type="project" value="UniProtKB-KW"/>
</dbReference>
<dbReference type="InterPro" id="IPR051185">
    <property type="entry name" value="ASPM"/>
</dbReference>
<evidence type="ECO:0000256" key="4">
    <source>
        <dbReference type="SAM" id="MobiDB-lite"/>
    </source>
</evidence>
<dbReference type="GO" id="GO:0051295">
    <property type="term" value="P:establishment of meiotic spindle localization"/>
    <property type="evidence" value="ECO:0007669"/>
    <property type="project" value="TreeGrafter"/>
</dbReference>
<feature type="domain" description="Calponin-homology (CH)" evidence="6">
    <location>
        <begin position="626"/>
        <end position="771"/>
    </location>
</feature>
<dbReference type="Proteomes" id="UP000235023">
    <property type="component" value="Unassembled WGS sequence"/>
</dbReference>
<dbReference type="InterPro" id="IPR001715">
    <property type="entry name" value="CH_dom"/>
</dbReference>
<evidence type="ECO:0000313" key="7">
    <source>
        <dbReference type="EMBL" id="PLN74836.1"/>
    </source>
</evidence>
<proteinExistence type="predicted"/>
<gene>
    <name evidence="7" type="ORF">BDW42DRAFT_199750</name>
</gene>
<keyword evidence="5" id="KW-1133">Transmembrane helix</keyword>
<dbReference type="PANTHER" id="PTHR22706:SF1">
    <property type="entry name" value="ASSEMBLY FACTOR FOR SPINDLE MICROTUBULES"/>
    <property type="match status" value="1"/>
</dbReference>
<dbReference type="Gene3D" id="1.10.418.10">
    <property type="entry name" value="Calponin-like domain"/>
    <property type="match status" value="1"/>
</dbReference>
<evidence type="ECO:0000259" key="6">
    <source>
        <dbReference type="PROSITE" id="PS50021"/>
    </source>
</evidence>
<reference evidence="8" key="1">
    <citation type="submission" date="2017-12" db="EMBL/GenBank/DDBJ databases">
        <authorList>
            <consortium name="DOE Joint Genome Institute"/>
            <person name="Mondo S.J."/>
            <person name="Kjaerbolling I."/>
            <person name="Vesth T.C."/>
            <person name="Frisvad J.C."/>
            <person name="Nybo J.L."/>
            <person name="Theobald S."/>
            <person name="Kuo A."/>
            <person name="Bowyer P."/>
            <person name="Matsuda Y."/>
            <person name="Lyhne E.K."/>
            <person name="Kogle M.E."/>
            <person name="Clum A."/>
            <person name="Lipzen A."/>
            <person name="Salamov A."/>
            <person name="Ngan C.Y."/>
            <person name="Daum C."/>
            <person name="Chiniquy J."/>
            <person name="Barry K."/>
            <person name="LaButti K."/>
            <person name="Haridas S."/>
            <person name="Simmons B.A."/>
            <person name="Magnuson J.K."/>
            <person name="Mortensen U.H."/>
            <person name="Larsen T.O."/>
            <person name="Grigoriev I.V."/>
            <person name="Baker S.E."/>
            <person name="Andersen M.R."/>
            <person name="Nordberg H.P."/>
            <person name="Cantor M.N."/>
            <person name="Hua S.X."/>
        </authorList>
    </citation>
    <scope>NUCLEOTIDE SEQUENCE [LARGE SCALE GENOMIC DNA]</scope>
    <source>
        <strain evidence="8">IBT 19404</strain>
    </source>
</reference>
<evidence type="ECO:0000256" key="2">
    <source>
        <dbReference type="ARBA" id="ARBA00022490"/>
    </source>
</evidence>
<name>A0A2J5HDM4_9EURO</name>
<dbReference type="PANTHER" id="PTHR22706">
    <property type="entry name" value="ASSEMBLY FACTOR FOR SPINDLE MICROTUBULES"/>
    <property type="match status" value="1"/>
</dbReference>
<accession>A0A2J5HDM4</accession>
<feature type="compositionally biased region" description="Polar residues" evidence="4">
    <location>
        <begin position="200"/>
        <end position="218"/>
    </location>
</feature>
<dbReference type="GO" id="GO:0000922">
    <property type="term" value="C:spindle pole"/>
    <property type="evidence" value="ECO:0007669"/>
    <property type="project" value="TreeGrafter"/>
</dbReference>
<dbReference type="PROSITE" id="PS50021">
    <property type="entry name" value="CH"/>
    <property type="match status" value="1"/>
</dbReference>
<dbReference type="SUPFAM" id="SSF47576">
    <property type="entry name" value="Calponin-homology domain, CH-domain"/>
    <property type="match status" value="1"/>
</dbReference>
<feature type="compositionally biased region" description="Polar residues" evidence="4">
    <location>
        <begin position="344"/>
        <end position="366"/>
    </location>
</feature>
<comment type="subcellular location">
    <subcellularLocation>
        <location evidence="1">Cytoplasm</location>
    </subcellularLocation>
</comment>
<organism evidence="7 8">
    <name type="scientific">Aspergillus taichungensis</name>
    <dbReference type="NCBI Taxonomy" id="482145"/>
    <lineage>
        <taxon>Eukaryota</taxon>
        <taxon>Fungi</taxon>
        <taxon>Dikarya</taxon>
        <taxon>Ascomycota</taxon>
        <taxon>Pezizomycotina</taxon>
        <taxon>Eurotiomycetes</taxon>
        <taxon>Eurotiomycetidae</taxon>
        <taxon>Eurotiales</taxon>
        <taxon>Aspergillaceae</taxon>
        <taxon>Aspergillus</taxon>
        <taxon>Aspergillus subgen. Circumdati</taxon>
    </lineage>
</organism>
<sequence>MSGLLEDVGTPCPPKSRIARLSRRSNQDTSVSSLWDSCADQGDETCNIDFTMEVKKPVLTGAKPKRRTKTGSSFAIHEEDDGKSQLATNKRRRGDNMADTGVNRKTSLLAQPAQRFRPRVNFAPSPPKRYRETVDPVKPVPTPEATAVANRELLVKINSNARSRPSPRKTDVHRDTAYIPPGEITVTSTFMDIFSPVKSIPQQSAPDDSQSNCLQTQSFRKRHEKESRASIHRPPLRPSLKIVQESSIQIDIVGKNGGKENIPPGSILGEKHQVQPYKLWEPPTEETKTSTSVQRNSGDASRQNVVPKPPSTASVNGSLQRAVLKTRNKSNGTSTNVDKRNNSARHTSSSLILKASTVSRDSTTQPLRSSRSTAALSRKAVPRSLRRLDDEYPLIPDNITNTAMYEDDWLSHQEAVISQLVNTLIEQPNENLSVNDPAILRHELLRIYQDPSFTHLYKRVQASVLYGAMSIPKDVLIKNSRLTQDLGMKRKFLDFWTRTYDLRALRAAVETITGRRVPTPVTQGAGFDATTASDTQRALKKKLEGFLDAFLLQNRDTDRSTKETSGKDPAAIGHAYRRTVLRSIMIIILLDKGRMRGTTLPRRLFLASSPFKSSGAVLQGLARFLLPSSGDILKALGHLDCQLDYEQHPLDEYEFRMHNLAVDLRDGVRLTRVVELLYPPTSYSDNITGVADVTPQRGSPSPERQWLLSQNLKLPCLGRAVKLFNVQIALDALAATPSSRKLVSHVRAEDIVDGHREKTITLLWGLVSKWGLAKLVDWDDLRKEIDRLTQKAIAVFGYEQVSHANWFTGAHSSNPKAEDDESISLLTQWVSILAGLKGLYFENFSTSFGDGKIYAAIVDEYEEYVRGDDTSNHQPKSLPSLASRLRSLGCSAEFTHLVLPGLSGKTHVLDSDLTTGTLAFLCSRLLSASQRARAATVLQNAWRRVLARRERHLRTLARSVAHHCAAVVQTRDRVLWAQKTIARWWKKTKTRHQRRHSRCFGPAIEGFPLFHLILLSSAHFFVDLLLGYIYVHW</sequence>
<keyword evidence="5" id="KW-0812">Transmembrane</keyword>
<keyword evidence="5" id="KW-0472">Membrane</keyword>
<dbReference type="InterPro" id="IPR036872">
    <property type="entry name" value="CH_dom_sf"/>
</dbReference>
<feature type="region of interest" description="Disordered" evidence="4">
    <location>
        <begin position="62"/>
        <end position="105"/>
    </location>
</feature>
<feature type="compositionally biased region" description="Low complexity" evidence="4">
    <location>
        <begin position="367"/>
        <end position="378"/>
    </location>
</feature>
<feature type="region of interest" description="Disordered" evidence="4">
    <location>
        <begin position="1"/>
        <end position="33"/>
    </location>
</feature>
<dbReference type="GO" id="GO:0005737">
    <property type="term" value="C:cytoplasm"/>
    <property type="evidence" value="ECO:0007669"/>
    <property type="project" value="UniProtKB-SubCell"/>
</dbReference>
<feature type="region of interest" description="Disordered" evidence="4">
    <location>
        <begin position="119"/>
        <end position="142"/>
    </location>
</feature>
<dbReference type="AlphaFoldDB" id="A0A2J5HDM4"/>
<keyword evidence="3" id="KW-0112">Calmodulin-binding</keyword>
<dbReference type="GO" id="GO:0007051">
    <property type="term" value="P:spindle organization"/>
    <property type="evidence" value="ECO:0007669"/>
    <property type="project" value="TreeGrafter"/>
</dbReference>
<dbReference type="GO" id="GO:0000278">
    <property type="term" value="P:mitotic cell cycle"/>
    <property type="evidence" value="ECO:0007669"/>
    <property type="project" value="TreeGrafter"/>
</dbReference>
<feature type="region of interest" description="Disordered" evidence="4">
    <location>
        <begin position="280"/>
        <end position="381"/>
    </location>
</feature>
<dbReference type="OrthoDB" id="76388at2759"/>
<feature type="transmembrane region" description="Helical" evidence="5">
    <location>
        <begin position="1009"/>
        <end position="1031"/>
    </location>
</feature>
<dbReference type="CDD" id="cd21223">
    <property type="entry name" value="CH_ASPM_rpt1"/>
    <property type="match status" value="1"/>
</dbReference>
<evidence type="ECO:0000256" key="3">
    <source>
        <dbReference type="ARBA" id="ARBA00022860"/>
    </source>
</evidence>
<evidence type="ECO:0000256" key="5">
    <source>
        <dbReference type="SAM" id="Phobius"/>
    </source>
</evidence>
<evidence type="ECO:0000313" key="8">
    <source>
        <dbReference type="Proteomes" id="UP000235023"/>
    </source>
</evidence>
<dbReference type="EMBL" id="KZ559679">
    <property type="protein sequence ID" value="PLN74836.1"/>
    <property type="molecule type" value="Genomic_DNA"/>
</dbReference>
<keyword evidence="2" id="KW-0963">Cytoplasm</keyword>
<feature type="compositionally biased region" description="Polar residues" evidence="4">
    <location>
        <begin position="293"/>
        <end position="304"/>
    </location>
</feature>
<keyword evidence="8" id="KW-1185">Reference proteome</keyword>